<gene>
    <name evidence="3" type="ORF">CMUS01_00867</name>
</gene>
<evidence type="ECO:0000256" key="1">
    <source>
        <dbReference type="SAM" id="MobiDB-lite"/>
    </source>
</evidence>
<feature type="domain" description="DUF7918" evidence="2">
    <location>
        <begin position="10"/>
        <end position="239"/>
    </location>
</feature>
<dbReference type="Pfam" id="PF25534">
    <property type="entry name" value="DUF7918"/>
    <property type="match status" value="1"/>
</dbReference>
<proteinExistence type="predicted"/>
<dbReference type="EMBL" id="WIGM01000012">
    <property type="protein sequence ID" value="KAF6844683.1"/>
    <property type="molecule type" value="Genomic_DNA"/>
</dbReference>
<evidence type="ECO:0000259" key="2">
    <source>
        <dbReference type="Pfam" id="PF25534"/>
    </source>
</evidence>
<evidence type="ECO:0000313" key="3">
    <source>
        <dbReference type="EMBL" id="KAF6844683.1"/>
    </source>
</evidence>
<feature type="compositionally biased region" description="Polar residues" evidence="1">
    <location>
        <begin position="35"/>
        <end position="46"/>
    </location>
</feature>
<protein>
    <recommendedName>
        <fullName evidence="2">DUF7918 domain-containing protein</fullName>
    </recommendedName>
</protein>
<dbReference type="AlphaFoldDB" id="A0A8H6NYC0"/>
<feature type="compositionally biased region" description="Basic and acidic residues" evidence="1">
    <location>
        <begin position="285"/>
        <end position="297"/>
    </location>
</feature>
<organism evidence="3 4">
    <name type="scientific">Colletotrichum musicola</name>
    <dbReference type="NCBI Taxonomy" id="2175873"/>
    <lineage>
        <taxon>Eukaryota</taxon>
        <taxon>Fungi</taxon>
        <taxon>Dikarya</taxon>
        <taxon>Ascomycota</taxon>
        <taxon>Pezizomycotina</taxon>
        <taxon>Sordariomycetes</taxon>
        <taxon>Hypocreomycetidae</taxon>
        <taxon>Glomerellales</taxon>
        <taxon>Glomerellaceae</taxon>
        <taxon>Colletotrichum</taxon>
        <taxon>Colletotrichum orchidearum species complex</taxon>
    </lineage>
</organism>
<reference evidence="3" key="1">
    <citation type="journal article" date="2020" name="Phytopathology">
        <title>Genome Sequence Resources of Colletotrichum truncatum, C. plurivorum, C. musicola, and C. sojae: Four Species Pathogenic to Soybean (Glycine max).</title>
        <authorList>
            <person name="Rogerio F."/>
            <person name="Boufleur T.R."/>
            <person name="Ciampi-Guillardi M."/>
            <person name="Sukno S.A."/>
            <person name="Thon M.R."/>
            <person name="Massola Junior N.S."/>
            <person name="Baroncelli R."/>
        </authorList>
    </citation>
    <scope>NUCLEOTIDE SEQUENCE</scope>
    <source>
        <strain evidence="3">LFN0074</strain>
    </source>
</reference>
<keyword evidence="4" id="KW-1185">Reference proteome</keyword>
<evidence type="ECO:0000313" key="4">
    <source>
        <dbReference type="Proteomes" id="UP000639643"/>
    </source>
</evidence>
<dbReference type="PANTHER" id="PTHR36223">
    <property type="entry name" value="BETA-LACTAMASE-TYPE TRANSPEPTIDASE FOLD DOMAIN CONTAINING PROTEIN"/>
    <property type="match status" value="1"/>
</dbReference>
<name>A0A8H6NYC0_9PEZI</name>
<dbReference type="OrthoDB" id="3364132at2759"/>
<feature type="region of interest" description="Disordered" evidence="1">
    <location>
        <begin position="187"/>
        <end position="213"/>
    </location>
</feature>
<sequence>MAVINELPQVRVSIRIAGSEGDCVEYDDPDPPGTPASSGDATHSTSKVIESQDNTEYYLNYEVSNSLGWFKRGKGLTMKIWIDGKDVASRVLRKNQLDGQVLRGRLEAVEESSNKRGKAIMRKFKFSAITQVNGRLDHFDQDREAAKHLGEIEVAFYRVTHEATSGKNKRSVASLTEFGETALKGKNVSHGTEFSGAQEKKASKRCRTKPIDGDGPLARMTFRYINKSALQIGGIIPRDPPPPRVRPTVEGMDLSEIMRLAQERLDEINDVEDVKRVKRQASSEVDSRPRKVFKTEDDGTVDLTDD</sequence>
<comment type="caution">
    <text evidence="3">The sequence shown here is derived from an EMBL/GenBank/DDBJ whole genome shotgun (WGS) entry which is preliminary data.</text>
</comment>
<dbReference type="Proteomes" id="UP000639643">
    <property type="component" value="Unassembled WGS sequence"/>
</dbReference>
<feature type="region of interest" description="Disordered" evidence="1">
    <location>
        <begin position="276"/>
        <end position="306"/>
    </location>
</feature>
<dbReference type="PANTHER" id="PTHR36223:SF1">
    <property type="entry name" value="TRANSCRIPTION ELONGATION FACTOR EAF N-TERMINAL DOMAIN-CONTAINING PROTEIN"/>
    <property type="match status" value="1"/>
</dbReference>
<accession>A0A8H6NYC0</accession>
<feature type="region of interest" description="Disordered" evidence="1">
    <location>
        <begin position="21"/>
        <end position="46"/>
    </location>
</feature>
<dbReference type="InterPro" id="IPR057678">
    <property type="entry name" value="DUF7918"/>
</dbReference>